<dbReference type="Pfam" id="PF01565">
    <property type="entry name" value="FAD_binding_4"/>
    <property type="match status" value="1"/>
</dbReference>
<reference evidence="6" key="2">
    <citation type="submission" date="2023-12" db="EMBL/GenBank/DDBJ databases">
        <authorList>
            <person name="Sun Q."/>
            <person name="Inoue M."/>
        </authorList>
    </citation>
    <scope>NUCLEOTIDE SEQUENCE</scope>
    <source>
        <strain evidence="6">JCM 17590</strain>
    </source>
</reference>
<sequence length="460" mass="47617">MDLVARLTSELGDAVTVAPERLATVRTDKSGFLASGTPLALVEATSVEQVQATLRLASEAGVGVVPRGAGTGLAAGAVGGAGVIVLSVVKMNRILEIDPANELAVVEPGVINADLDAALAPYGLWYAPDPASKAISSIGGNIATNAGGLLCAKYGVTREAVLGLKVVLADGRLIQTGHRTVKGVTGYDLTALFVGSEGTLGVVVEATVRVLPRPTGDVVTLGAFFPQVRQAATAATAIVGARLRPAVMELVDSQALDAVREYLGDAVIRDAMGPATGDGFLLVQFDASPAPDTVLRAVELIEQAGGQARVSTDAATGEQLLSIRRAFHPALASRGEVLIEDVSVPRTRLADAFDVIAEISREFDVRIPTVAHAGDGNLHPNFVVEGGVLTPKVRAASDALFRAALELGGTLTGEHGVGILKRHHLIDELGPDSYALQRQVKAVFDPRGILNPGKVFEITE</sequence>
<evidence type="ECO:0000256" key="1">
    <source>
        <dbReference type="ARBA" id="ARBA00001974"/>
    </source>
</evidence>
<comment type="cofactor">
    <cofactor evidence="1">
        <name>FAD</name>
        <dbReference type="ChEBI" id="CHEBI:57692"/>
    </cofactor>
</comment>
<dbReference type="SUPFAM" id="SSF56176">
    <property type="entry name" value="FAD-binding/transporter-associated domain-like"/>
    <property type="match status" value="1"/>
</dbReference>
<dbReference type="InterPro" id="IPR006094">
    <property type="entry name" value="Oxid_FAD_bind_N"/>
</dbReference>
<name>A0ABP7ZMD9_9MICO</name>
<evidence type="ECO:0000313" key="6">
    <source>
        <dbReference type="EMBL" id="GAA4164459.1"/>
    </source>
</evidence>
<dbReference type="Gene3D" id="3.30.70.2740">
    <property type="match status" value="1"/>
</dbReference>
<dbReference type="PANTHER" id="PTHR42934:SF2">
    <property type="entry name" value="GLYCOLATE OXIDASE SUBUNIT GLCD"/>
    <property type="match status" value="1"/>
</dbReference>
<evidence type="ECO:0000313" key="7">
    <source>
        <dbReference type="Proteomes" id="UP001415169"/>
    </source>
</evidence>
<dbReference type="InterPro" id="IPR051914">
    <property type="entry name" value="FAD-linked_OxidoTrans_Type4"/>
</dbReference>
<accession>A0ABP7ZMD9</accession>
<dbReference type="Gene3D" id="1.10.45.10">
    <property type="entry name" value="Vanillyl-alcohol Oxidase, Chain A, domain 4"/>
    <property type="match status" value="1"/>
</dbReference>
<dbReference type="PANTHER" id="PTHR42934">
    <property type="entry name" value="GLYCOLATE OXIDASE SUBUNIT GLCD"/>
    <property type="match status" value="1"/>
</dbReference>
<dbReference type="SUPFAM" id="SSF55103">
    <property type="entry name" value="FAD-linked oxidases, C-terminal domain"/>
    <property type="match status" value="1"/>
</dbReference>
<evidence type="ECO:0000256" key="3">
    <source>
        <dbReference type="ARBA" id="ARBA00022827"/>
    </source>
</evidence>
<dbReference type="RefSeq" id="WP_344792328.1">
    <property type="nucleotide sequence ID" value="NZ_BAABBV010000002.1"/>
</dbReference>
<dbReference type="PROSITE" id="PS51387">
    <property type="entry name" value="FAD_PCMH"/>
    <property type="match status" value="1"/>
</dbReference>
<dbReference type="InterPro" id="IPR016169">
    <property type="entry name" value="FAD-bd_PCMH_sub2"/>
</dbReference>
<feature type="domain" description="FAD-binding PCMH-type" evidence="5">
    <location>
        <begin position="34"/>
        <end position="213"/>
    </location>
</feature>
<dbReference type="EMBL" id="BAABBV010000002">
    <property type="protein sequence ID" value="GAA4164459.1"/>
    <property type="molecule type" value="Genomic_DNA"/>
</dbReference>
<protein>
    <submittedName>
        <fullName evidence="6">FAD-linked oxidase C-terminal domain-containing protein</fullName>
    </submittedName>
</protein>
<gene>
    <name evidence="6" type="ORF">GCM10022286_26230</name>
</gene>
<keyword evidence="7" id="KW-1185">Reference proteome</keyword>
<dbReference type="Gene3D" id="3.30.465.10">
    <property type="match status" value="1"/>
</dbReference>
<dbReference type="InterPro" id="IPR016171">
    <property type="entry name" value="Vanillyl_alc_oxidase_C-sub2"/>
</dbReference>
<dbReference type="InterPro" id="IPR016166">
    <property type="entry name" value="FAD-bd_PCMH"/>
</dbReference>
<keyword evidence="3" id="KW-0274">FAD</keyword>
<evidence type="ECO:0000256" key="2">
    <source>
        <dbReference type="ARBA" id="ARBA00022630"/>
    </source>
</evidence>
<dbReference type="Proteomes" id="UP001415169">
    <property type="component" value="Unassembled WGS sequence"/>
</dbReference>
<dbReference type="InterPro" id="IPR036318">
    <property type="entry name" value="FAD-bd_PCMH-like_sf"/>
</dbReference>
<proteinExistence type="predicted"/>
<keyword evidence="2" id="KW-0285">Flavoprotein</keyword>
<comment type="caution">
    <text evidence="6">The sequence shown here is derived from an EMBL/GenBank/DDBJ whole genome shotgun (WGS) entry which is preliminary data.</text>
</comment>
<dbReference type="Pfam" id="PF02913">
    <property type="entry name" value="FAD-oxidase_C"/>
    <property type="match status" value="1"/>
</dbReference>
<evidence type="ECO:0000259" key="5">
    <source>
        <dbReference type="PROSITE" id="PS51387"/>
    </source>
</evidence>
<dbReference type="InterPro" id="IPR016164">
    <property type="entry name" value="FAD-linked_Oxase-like_C"/>
</dbReference>
<evidence type="ECO:0000256" key="4">
    <source>
        <dbReference type="ARBA" id="ARBA00023002"/>
    </source>
</evidence>
<keyword evidence="4" id="KW-0560">Oxidoreductase</keyword>
<dbReference type="InterPro" id="IPR004113">
    <property type="entry name" value="FAD-bd_oxidored_4_C"/>
</dbReference>
<reference evidence="6" key="1">
    <citation type="journal article" date="2014" name="Int. J. Syst. Evol. Microbiol.">
        <title>Complete genome of a new Firmicutes species belonging to the dominant human colonic microbiota ('Ruminococcus bicirculans') reveals two chromosomes and a selective capacity to utilize plant glucans.</title>
        <authorList>
            <consortium name="NISC Comparative Sequencing Program"/>
            <person name="Wegmann U."/>
            <person name="Louis P."/>
            <person name="Goesmann A."/>
            <person name="Henrissat B."/>
            <person name="Duncan S.H."/>
            <person name="Flint H.J."/>
        </authorList>
    </citation>
    <scope>NUCLEOTIDE SEQUENCE</scope>
    <source>
        <strain evidence="6">JCM 17590</strain>
    </source>
</reference>
<organism evidence="6 7">
    <name type="scientific">Gryllotalpicola daejeonensis</name>
    <dbReference type="NCBI Taxonomy" id="993087"/>
    <lineage>
        <taxon>Bacteria</taxon>
        <taxon>Bacillati</taxon>
        <taxon>Actinomycetota</taxon>
        <taxon>Actinomycetes</taxon>
        <taxon>Micrococcales</taxon>
        <taxon>Microbacteriaceae</taxon>
        <taxon>Gryllotalpicola</taxon>
    </lineage>
</organism>